<dbReference type="Proteomes" id="UP000477911">
    <property type="component" value="Unassembled WGS sequence"/>
</dbReference>
<evidence type="ECO:0000313" key="9">
    <source>
        <dbReference type="EMBL" id="MXN16315.1"/>
    </source>
</evidence>
<dbReference type="GO" id="GO:0030170">
    <property type="term" value="F:pyridoxal phosphate binding"/>
    <property type="evidence" value="ECO:0007669"/>
    <property type="project" value="InterPro"/>
</dbReference>
<dbReference type="PANTHER" id="PTHR46383:SF1">
    <property type="entry name" value="ASPARTATE AMINOTRANSFERASE"/>
    <property type="match status" value="1"/>
</dbReference>
<reference evidence="9 10" key="1">
    <citation type="submission" date="2019-12" db="EMBL/GenBank/DDBJ databases">
        <authorList>
            <person name="Li M."/>
        </authorList>
    </citation>
    <scope>NUCLEOTIDE SEQUENCE [LARGE SCALE GENOMIC DNA]</scope>
    <source>
        <strain evidence="9 10">GBMRC 2024</strain>
    </source>
</reference>
<evidence type="ECO:0000313" key="10">
    <source>
        <dbReference type="Proteomes" id="UP000477911"/>
    </source>
</evidence>
<dbReference type="Gene3D" id="3.90.1150.10">
    <property type="entry name" value="Aspartate Aminotransferase, domain 1"/>
    <property type="match status" value="1"/>
</dbReference>
<keyword evidence="10" id="KW-1185">Reference proteome</keyword>
<evidence type="ECO:0000256" key="7">
    <source>
        <dbReference type="RuleBase" id="RU000481"/>
    </source>
</evidence>
<evidence type="ECO:0000259" key="8">
    <source>
        <dbReference type="Pfam" id="PF00155"/>
    </source>
</evidence>
<feature type="domain" description="Aminotransferase class I/classII large" evidence="8">
    <location>
        <begin position="33"/>
        <end position="383"/>
    </location>
</feature>
<evidence type="ECO:0000256" key="5">
    <source>
        <dbReference type="ARBA" id="ARBA00022898"/>
    </source>
</evidence>
<evidence type="ECO:0000256" key="2">
    <source>
        <dbReference type="ARBA" id="ARBA00007441"/>
    </source>
</evidence>
<dbReference type="PANTHER" id="PTHR46383">
    <property type="entry name" value="ASPARTATE AMINOTRANSFERASE"/>
    <property type="match status" value="1"/>
</dbReference>
<comment type="cofactor">
    <cofactor evidence="1 7">
        <name>pyridoxal 5'-phosphate</name>
        <dbReference type="ChEBI" id="CHEBI:597326"/>
    </cofactor>
</comment>
<dbReference type="SUPFAM" id="SSF53383">
    <property type="entry name" value="PLP-dependent transferases"/>
    <property type="match status" value="1"/>
</dbReference>
<evidence type="ECO:0000256" key="4">
    <source>
        <dbReference type="ARBA" id="ARBA00022679"/>
    </source>
</evidence>
<dbReference type="CDD" id="cd00609">
    <property type="entry name" value="AAT_like"/>
    <property type="match status" value="1"/>
</dbReference>
<name>A0A6L7FX24_9RHOB</name>
<dbReference type="EMBL" id="WUMU01000001">
    <property type="protein sequence ID" value="MXN16315.1"/>
    <property type="molecule type" value="Genomic_DNA"/>
</dbReference>
<dbReference type="InterPro" id="IPR050596">
    <property type="entry name" value="AspAT/PAT-like"/>
</dbReference>
<dbReference type="InterPro" id="IPR015424">
    <property type="entry name" value="PyrdxlP-dep_Trfase"/>
</dbReference>
<sequence length="393" mass="41213">MQIGSRIPRIRAAGTDGWEIVYRARALVAAGETVLNLTIGEPDRSTDPRVLEAMHQAALGGLTGYTFGPGLPELRRAIAARVTARTGVATRPENVIVTPGGQAALFAAHMVLLSKGDTGLYVTPHYPTYPTTILATGAQAEAVAAHAADGFQPTAAAILRAQARTGARSLLINTPNNPTGVVYAPETVAGIAGACREADLWLISDEVYDTQVWEGHHQSPRALPGMAERTVVIGSMSKSHAMTGSRLGWLVAPEEVVEAATVLATNTTYGVVPYIQKGALAALDLGAAFEEEIAAPFRRRRALVQQVVAGSRSVSTAPAAGAMYVMLDIRATGLSGEDFARRLIEEERIAVMPGESFGAAAAGHLRIALTLPDDQLATALTRLVAFAEALVPA</sequence>
<comment type="similarity">
    <text evidence="2 7">Belongs to the class-I pyridoxal-phosphate-dependent aminotransferase family.</text>
</comment>
<dbReference type="InterPro" id="IPR015422">
    <property type="entry name" value="PyrdxlP-dep_Trfase_small"/>
</dbReference>
<dbReference type="InterPro" id="IPR004839">
    <property type="entry name" value="Aminotransferase_I/II_large"/>
</dbReference>
<keyword evidence="4 7" id="KW-0808">Transferase</keyword>
<protein>
    <recommendedName>
        <fullName evidence="7">Aminotransferase</fullName>
        <ecNumber evidence="7">2.6.1.-</ecNumber>
    </recommendedName>
</protein>
<dbReference type="Gene3D" id="3.40.640.10">
    <property type="entry name" value="Type I PLP-dependent aspartate aminotransferase-like (Major domain)"/>
    <property type="match status" value="1"/>
</dbReference>
<dbReference type="AlphaFoldDB" id="A0A6L7FX24"/>
<dbReference type="EC" id="2.6.1.-" evidence="7"/>
<dbReference type="Pfam" id="PF00155">
    <property type="entry name" value="Aminotran_1_2"/>
    <property type="match status" value="1"/>
</dbReference>
<keyword evidence="3 7" id="KW-0032">Aminotransferase</keyword>
<evidence type="ECO:0000256" key="1">
    <source>
        <dbReference type="ARBA" id="ARBA00001933"/>
    </source>
</evidence>
<evidence type="ECO:0000256" key="6">
    <source>
        <dbReference type="ARBA" id="ARBA00049185"/>
    </source>
</evidence>
<dbReference type="InterPro" id="IPR015421">
    <property type="entry name" value="PyrdxlP-dep_Trfase_major"/>
</dbReference>
<organism evidence="9 10">
    <name type="scientific">Pseudooceanicola albus</name>
    <dbReference type="NCBI Taxonomy" id="2692189"/>
    <lineage>
        <taxon>Bacteria</taxon>
        <taxon>Pseudomonadati</taxon>
        <taxon>Pseudomonadota</taxon>
        <taxon>Alphaproteobacteria</taxon>
        <taxon>Rhodobacterales</taxon>
        <taxon>Paracoccaceae</taxon>
        <taxon>Pseudooceanicola</taxon>
    </lineage>
</organism>
<dbReference type="PROSITE" id="PS00105">
    <property type="entry name" value="AA_TRANSFER_CLASS_1"/>
    <property type="match status" value="1"/>
</dbReference>
<dbReference type="InterPro" id="IPR004838">
    <property type="entry name" value="NHTrfase_class1_PyrdxlP-BS"/>
</dbReference>
<dbReference type="RefSeq" id="WP_160890862.1">
    <property type="nucleotide sequence ID" value="NZ_WUMU01000001.1"/>
</dbReference>
<evidence type="ECO:0000256" key="3">
    <source>
        <dbReference type="ARBA" id="ARBA00022576"/>
    </source>
</evidence>
<proteinExistence type="inferred from homology"/>
<gene>
    <name evidence="9" type="ORF">GR170_00595</name>
</gene>
<comment type="catalytic activity">
    <reaction evidence="6">
        <text>L-aspartate + 2-oxoglutarate = oxaloacetate + L-glutamate</text>
        <dbReference type="Rhea" id="RHEA:21824"/>
        <dbReference type="ChEBI" id="CHEBI:16452"/>
        <dbReference type="ChEBI" id="CHEBI:16810"/>
        <dbReference type="ChEBI" id="CHEBI:29985"/>
        <dbReference type="ChEBI" id="CHEBI:29991"/>
        <dbReference type="EC" id="2.6.1.1"/>
    </reaction>
</comment>
<keyword evidence="5" id="KW-0663">Pyridoxal phosphate</keyword>
<comment type="caution">
    <text evidence="9">The sequence shown here is derived from an EMBL/GenBank/DDBJ whole genome shotgun (WGS) entry which is preliminary data.</text>
</comment>
<dbReference type="GO" id="GO:0006520">
    <property type="term" value="P:amino acid metabolic process"/>
    <property type="evidence" value="ECO:0007669"/>
    <property type="project" value="InterPro"/>
</dbReference>
<accession>A0A6L7FX24</accession>
<dbReference type="GO" id="GO:0004069">
    <property type="term" value="F:L-aspartate:2-oxoglutarate aminotransferase activity"/>
    <property type="evidence" value="ECO:0007669"/>
    <property type="project" value="UniProtKB-EC"/>
</dbReference>